<sequence>MEKSKLILAVTRALQLLCAAVVFGTSVSLAKYLPKFQDACNSLEKDEYCNLHGLIHAIQFGCFVGAVGLIDAIAGMVSVFLETLVPFIIMLGMNALACVGYLAGGLSKLTDRKQSIAIILSKAYFDQWGGSRYTQVKANDAFQFLGFIITLVIIILTFLWRRSGKMSSSV</sequence>
<evidence type="ECO:0000313" key="1">
    <source>
        <dbReference type="EMBL" id="KAK3723894.1"/>
    </source>
</evidence>
<reference evidence="1" key="1">
    <citation type="submission" date="2023-07" db="EMBL/GenBank/DDBJ databases">
        <title>Black Yeasts Isolated from many extreme environments.</title>
        <authorList>
            <person name="Coleine C."/>
            <person name="Stajich J.E."/>
            <person name="Selbmann L."/>
        </authorList>
    </citation>
    <scope>NUCLEOTIDE SEQUENCE</scope>
    <source>
        <strain evidence="1">CCFEE 5714</strain>
    </source>
</reference>
<dbReference type="Proteomes" id="UP001281147">
    <property type="component" value="Unassembled WGS sequence"/>
</dbReference>
<gene>
    <name evidence="1" type="ORF">LTR37_001378</name>
</gene>
<accession>A0ACC3NWX0</accession>
<evidence type="ECO:0000313" key="2">
    <source>
        <dbReference type="Proteomes" id="UP001281147"/>
    </source>
</evidence>
<protein>
    <submittedName>
        <fullName evidence="1">Uncharacterized protein</fullName>
    </submittedName>
</protein>
<keyword evidence="2" id="KW-1185">Reference proteome</keyword>
<proteinExistence type="predicted"/>
<dbReference type="EMBL" id="JAUTXU010000007">
    <property type="protein sequence ID" value="KAK3723894.1"/>
    <property type="molecule type" value="Genomic_DNA"/>
</dbReference>
<name>A0ACC3NWX0_9PEZI</name>
<organism evidence="1 2">
    <name type="scientific">Vermiconidia calcicola</name>
    <dbReference type="NCBI Taxonomy" id="1690605"/>
    <lineage>
        <taxon>Eukaryota</taxon>
        <taxon>Fungi</taxon>
        <taxon>Dikarya</taxon>
        <taxon>Ascomycota</taxon>
        <taxon>Pezizomycotina</taxon>
        <taxon>Dothideomycetes</taxon>
        <taxon>Dothideomycetidae</taxon>
        <taxon>Mycosphaerellales</taxon>
        <taxon>Extremaceae</taxon>
        <taxon>Vermiconidia</taxon>
    </lineage>
</organism>
<comment type="caution">
    <text evidence="1">The sequence shown here is derived from an EMBL/GenBank/DDBJ whole genome shotgun (WGS) entry which is preliminary data.</text>
</comment>